<organism evidence="2 3">
    <name type="scientific">Stachybotrys chartarum (strain CBS 109288 / IBT 7711)</name>
    <name type="common">Toxic black mold</name>
    <name type="synonym">Stilbospora chartarum</name>
    <dbReference type="NCBI Taxonomy" id="1280523"/>
    <lineage>
        <taxon>Eukaryota</taxon>
        <taxon>Fungi</taxon>
        <taxon>Dikarya</taxon>
        <taxon>Ascomycota</taxon>
        <taxon>Pezizomycotina</taxon>
        <taxon>Sordariomycetes</taxon>
        <taxon>Hypocreomycetidae</taxon>
        <taxon>Hypocreales</taxon>
        <taxon>Stachybotryaceae</taxon>
        <taxon>Stachybotrys</taxon>
    </lineage>
</organism>
<dbReference type="AlphaFoldDB" id="A0A084B3L3"/>
<sequence length="499" mass="53910">MPSLVPLHAVALVTPDIASKFVHRPSPSHVRAGQLAFAAVISRLQTAGATTTARNGALFVAPVESDLPCKVAQKGDPTSPARSTIRRPGYYDPRHGPRRAGTSVRIFNSRHRQDAARIGGTPTDGTRMTRLVPDGPASPPAHDGWPDARIIADGDVNGRPLREALREMTRHERLQEHMTNLFGRHWRDSVSNPPLHDPNAHSTVGLLVPIEPRSHGGTSASTTTDPVRPRNDSTPGPGSSTHTSAQSLQASLRQQARNRARMMRRDPRTSVQIPRDDGLGDRRRSLSPEVWDTLLSTLTPDPQPPSASSSFVSQVASQNAGPSSTSSAPTAAASNEQAADNPCEPAPEDADEDSLVGNALPPDAYASLSHSDLRNQITPSAHWMRMNPDEHASGLMRTGPSDENRAVGIDLATSNPPSWRSGSAATWAGRYSYLDSDAHLPGRRDRPLPASQLSHSSGGDEDWQGMRRIVRSLARREDIPDEWWAEAGLSRTLPQDDVN</sequence>
<keyword evidence="3" id="KW-1185">Reference proteome</keyword>
<feature type="compositionally biased region" description="Low complexity" evidence="1">
    <location>
        <begin position="233"/>
        <end position="255"/>
    </location>
</feature>
<feature type="region of interest" description="Disordered" evidence="1">
    <location>
        <begin position="209"/>
        <end position="371"/>
    </location>
</feature>
<protein>
    <submittedName>
        <fullName evidence="2">Uncharacterized protein</fullName>
    </submittedName>
</protein>
<reference evidence="2 3" key="1">
    <citation type="journal article" date="2014" name="BMC Genomics">
        <title>Comparative genome sequencing reveals chemotype-specific gene clusters in the toxigenic black mold Stachybotrys.</title>
        <authorList>
            <person name="Semeiks J."/>
            <person name="Borek D."/>
            <person name="Otwinowski Z."/>
            <person name="Grishin N.V."/>
        </authorList>
    </citation>
    <scope>NUCLEOTIDE SEQUENCE [LARGE SCALE GENOMIC DNA]</scope>
    <source>
        <strain evidence="3">CBS 109288 / IBT 7711</strain>
    </source>
</reference>
<evidence type="ECO:0000313" key="2">
    <source>
        <dbReference type="EMBL" id="KEY72142.1"/>
    </source>
</evidence>
<feature type="compositionally biased region" description="Basic and acidic residues" evidence="1">
    <location>
        <begin position="263"/>
        <end position="286"/>
    </location>
</feature>
<dbReference type="HOGENOM" id="CLU_031733_0_0_1"/>
<feature type="compositionally biased region" description="Low complexity" evidence="1">
    <location>
        <begin position="306"/>
        <end position="334"/>
    </location>
</feature>
<accession>A0A084B3L3</accession>
<feature type="region of interest" description="Disordered" evidence="1">
    <location>
        <begin position="72"/>
        <end position="101"/>
    </location>
</feature>
<evidence type="ECO:0000313" key="3">
    <source>
        <dbReference type="Proteomes" id="UP000028045"/>
    </source>
</evidence>
<feature type="region of interest" description="Disordered" evidence="1">
    <location>
        <begin position="439"/>
        <end position="465"/>
    </location>
</feature>
<name>A0A084B3L3_STACB</name>
<feature type="compositionally biased region" description="Polar residues" evidence="1">
    <location>
        <begin position="216"/>
        <end position="225"/>
    </location>
</feature>
<dbReference type="Proteomes" id="UP000028045">
    <property type="component" value="Unassembled WGS sequence"/>
</dbReference>
<dbReference type="EMBL" id="KL648097">
    <property type="protein sequence ID" value="KEY72142.1"/>
    <property type="molecule type" value="Genomic_DNA"/>
</dbReference>
<proteinExistence type="predicted"/>
<evidence type="ECO:0000256" key="1">
    <source>
        <dbReference type="SAM" id="MobiDB-lite"/>
    </source>
</evidence>
<dbReference type="OrthoDB" id="3946700at2759"/>
<gene>
    <name evidence="2" type="ORF">S7711_00153</name>
</gene>